<sequence>RNDTVQIIDDCDVPEASFIRELVFFFSPKTKRIMFCAPEDKTCRMVECHFGDLEVGKEVTITMEVELNPRVLQMSP</sequence>
<dbReference type="Proteomes" id="UP001529510">
    <property type="component" value="Unassembled WGS sequence"/>
</dbReference>
<accession>A0ABD0QF69</accession>
<evidence type="ECO:0000256" key="2">
    <source>
        <dbReference type="ARBA" id="ARBA00023037"/>
    </source>
</evidence>
<dbReference type="InterPro" id="IPR032695">
    <property type="entry name" value="Integrin_dom_sf"/>
</dbReference>
<evidence type="ECO:0000256" key="1">
    <source>
        <dbReference type="ARBA" id="ARBA00004479"/>
    </source>
</evidence>
<dbReference type="GO" id="GO:0016020">
    <property type="term" value="C:membrane"/>
    <property type="evidence" value="ECO:0007669"/>
    <property type="project" value="UniProtKB-SubCell"/>
</dbReference>
<keyword evidence="2" id="KW-0401">Integrin</keyword>
<dbReference type="GO" id="GO:0007229">
    <property type="term" value="P:integrin-mediated signaling pathway"/>
    <property type="evidence" value="ECO:0007669"/>
    <property type="project" value="UniProtKB-KW"/>
</dbReference>
<evidence type="ECO:0000256" key="4">
    <source>
        <dbReference type="ARBA" id="ARBA00023180"/>
    </source>
</evidence>
<dbReference type="SUPFAM" id="SSF69179">
    <property type="entry name" value="Integrin domains"/>
    <property type="match status" value="1"/>
</dbReference>
<evidence type="ECO:0000313" key="5">
    <source>
        <dbReference type="EMBL" id="KAL0184817.1"/>
    </source>
</evidence>
<evidence type="ECO:0000313" key="6">
    <source>
        <dbReference type="Proteomes" id="UP001529510"/>
    </source>
</evidence>
<dbReference type="EMBL" id="JAMKFB020000009">
    <property type="protein sequence ID" value="KAL0184817.1"/>
    <property type="molecule type" value="Genomic_DNA"/>
</dbReference>
<comment type="subcellular location">
    <subcellularLocation>
        <location evidence="1">Membrane</location>
        <topology evidence="1">Single-pass type I membrane protein</topology>
    </subcellularLocation>
</comment>
<reference evidence="5 6" key="1">
    <citation type="submission" date="2024-05" db="EMBL/GenBank/DDBJ databases">
        <title>Genome sequencing and assembly of Indian major carp, Cirrhinus mrigala (Hamilton, 1822).</title>
        <authorList>
            <person name="Mohindra V."/>
            <person name="Chowdhury L.M."/>
            <person name="Lal K."/>
            <person name="Jena J.K."/>
        </authorList>
    </citation>
    <scope>NUCLEOTIDE SEQUENCE [LARGE SCALE GENOMIC DNA]</scope>
    <source>
        <strain evidence="5">CM1030</strain>
        <tissue evidence="5">Blood</tissue>
    </source>
</reference>
<keyword evidence="4" id="KW-0325">Glycoprotein</keyword>
<name>A0ABD0QF69_CIRMR</name>
<dbReference type="AlphaFoldDB" id="A0ABD0QF69"/>
<protein>
    <submittedName>
        <fullName evidence="5">Uncharacterized protein</fullName>
    </submittedName>
</protein>
<gene>
    <name evidence="5" type="ORF">M9458_020513</name>
</gene>
<organism evidence="5 6">
    <name type="scientific">Cirrhinus mrigala</name>
    <name type="common">Mrigala</name>
    <dbReference type="NCBI Taxonomy" id="683832"/>
    <lineage>
        <taxon>Eukaryota</taxon>
        <taxon>Metazoa</taxon>
        <taxon>Chordata</taxon>
        <taxon>Craniata</taxon>
        <taxon>Vertebrata</taxon>
        <taxon>Euteleostomi</taxon>
        <taxon>Actinopterygii</taxon>
        <taxon>Neopterygii</taxon>
        <taxon>Teleostei</taxon>
        <taxon>Ostariophysi</taxon>
        <taxon>Cypriniformes</taxon>
        <taxon>Cyprinidae</taxon>
        <taxon>Labeoninae</taxon>
        <taxon>Labeonini</taxon>
        <taxon>Cirrhinus</taxon>
    </lineage>
</organism>
<feature type="non-terminal residue" evidence="5">
    <location>
        <position position="76"/>
    </location>
</feature>
<comment type="caution">
    <text evidence="5">The sequence shown here is derived from an EMBL/GenBank/DDBJ whole genome shotgun (WGS) entry which is preliminary data.</text>
</comment>
<evidence type="ECO:0000256" key="3">
    <source>
        <dbReference type="ARBA" id="ARBA00023136"/>
    </source>
</evidence>
<feature type="non-terminal residue" evidence="5">
    <location>
        <position position="1"/>
    </location>
</feature>
<keyword evidence="3" id="KW-0472">Membrane</keyword>
<proteinExistence type="predicted"/>
<keyword evidence="6" id="KW-1185">Reference proteome</keyword>